<dbReference type="Pfam" id="PF03797">
    <property type="entry name" value="Autotransporter"/>
    <property type="match status" value="1"/>
</dbReference>
<dbReference type="InterPro" id="IPR013783">
    <property type="entry name" value="Ig-like_fold"/>
</dbReference>
<dbReference type="InterPro" id="IPR006315">
    <property type="entry name" value="OM_autotransptr_brl_dom"/>
</dbReference>
<proteinExistence type="predicted"/>
<reference evidence="4" key="1">
    <citation type="submission" date="2022-09" db="EMBL/GenBank/DDBJ databases">
        <title>Tahibacter sp. nov., isolated from a fresh water.</title>
        <authorList>
            <person name="Baek J.H."/>
            <person name="Lee J.K."/>
            <person name="Kim J.M."/>
            <person name="Jeon C.O."/>
        </authorList>
    </citation>
    <scope>NUCLEOTIDE SEQUENCE</scope>
    <source>
        <strain evidence="4">W38</strain>
    </source>
</reference>
<dbReference type="InterPro" id="IPR008964">
    <property type="entry name" value="Invasin/intimin_cell_adhesion"/>
</dbReference>
<accession>A0ABY6BHE0</accession>
<feature type="signal peptide" evidence="2">
    <location>
        <begin position="1"/>
        <end position="38"/>
    </location>
</feature>
<evidence type="ECO:0000313" key="4">
    <source>
        <dbReference type="EMBL" id="UXI68495.1"/>
    </source>
</evidence>
<dbReference type="EMBL" id="CP104694">
    <property type="protein sequence ID" value="UXI68495.1"/>
    <property type="molecule type" value="Genomic_DNA"/>
</dbReference>
<gene>
    <name evidence="4" type="ORF">N4264_02245</name>
</gene>
<dbReference type="InterPro" id="IPR036709">
    <property type="entry name" value="Autotransporte_beta_dom_sf"/>
</dbReference>
<feature type="chain" id="PRO_5046093723" evidence="2">
    <location>
        <begin position="39"/>
        <end position="1011"/>
    </location>
</feature>
<dbReference type="Proteomes" id="UP001064632">
    <property type="component" value="Chromosome"/>
</dbReference>
<keyword evidence="2" id="KW-0732">Signal</keyword>
<dbReference type="NCBIfam" id="TIGR01414">
    <property type="entry name" value="autotrans_barl"/>
    <property type="match status" value="1"/>
</dbReference>
<evidence type="ECO:0000256" key="2">
    <source>
        <dbReference type="SAM" id="SignalP"/>
    </source>
</evidence>
<evidence type="ECO:0000256" key="1">
    <source>
        <dbReference type="SAM" id="MobiDB-lite"/>
    </source>
</evidence>
<feature type="compositionally biased region" description="Acidic residues" evidence="1">
    <location>
        <begin position="716"/>
        <end position="728"/>
    </location>
</feature>
<dbReference type="SUPFAM" id="SSF49373">
    <property type="entry name" value="Invasin/intimin cell-adhesion fragments"/>
    <property type="match status" value="1"/>
</dbReference>
<dbReference type="SUPFAM" id="SSF103515">
    <property type="entry name" value="Autotransporter"/>
    <property type="match status" value="1"/>
</dbReference>
<name>A0ABY6BHE0_9GAMM</name>
<keyword evidence="5" id="KW-1185">Reference proteome</keyword>
<dbReference type="Gene3D" id="2.40.128.130">
    <property type="entry name" value="Autotransporter beta-domain"/>
    <property type="match status" value="1"/>
</dbReference>
<feature type="domain" description="Autotransporter" evidence="3">
    <location>
        <begin position="732"/>
        <end position="1011"/>
    </location>
</feature>
<dbReference type="PROSITE" id="PS51208">
    <property type="entry name" value="AUTOTRANSPORTER"/>
    <property type="match status" value="1"/>
</dbReference>
<dbReference type="SMART" id="SM00869">
    <property type="entry name" value="Autotransporter"/>
    <property type="match status" value="1"/>
</dbReference>
<dbReference type="Pfam" id="PF17957">
    <property type="entry name" value="Big_7"/>
    <property type="match status" value="2"/>
</dbReference>
<protein>
    <submittedName>
        <fullName evidence="4">Autotransporter domain-containing protein</fullName>
    </submittedName>
</protein>
<evidence type="ECO:0000313" key="5">
    <source>
        <dbReference type="Proteomes" id="UP001064632"/>
    </source>
</evidence>
<sequence>MNTFTHPCRTRMLSAARRCLASLLLAASFLCTMPSARAQQAATYSGVQVARTGSTFSFGARNFPTSHTAVRFAMVSSPDQTDSFPNGTTLTPGPGGNISLPITFGPTPGVRIIRFCSDDQIDSCSPAFGEYVVHIGVVSVQCNLATNPSPFTGTVPLQGTASASCDVQTGANVQVTSATYNWALPPGTIPPRDPPPTPVTAAINITAAGTYNVQIAPSFRFSITRTVLFNDTTEATNNPVAAPAVTFPITAQAVNVPPTVTLDSPTANFVIAAPSAVPMTATANDPDGTVQSVEFLVDGNVVGRATTAPFQATWPRSTSGHHTFAARATDNVGAVTQTAPVTVTIRQAAFNEPPTVRLTSPAAAQEFAEPANIALTVEARDSDGAIERVEYFANSRAVGSSTTAPFGVNLQALPAGDYSFVARAIDNLGTVTDSLPVNVVVRTVATQLSVNTSADDLRFEPGTRATIGVSARDVRGGLVRGARLRWSVDGGTPKVAACTEPDSPLGGEVTTDANGTAQIAFVPGCVSTNRQVSVFAVDNPSNLLNIELRGPDARAGGLVLTATTPVIAVKPQEATPVGVRVSDDNGAPVRGATIAYSLTPADAGTITDSVATDATGQADASLLLNPTAINATVKACIASRPTICVNLPVSSTIGAIADPAENMMGPIVRQALDAPRTQLTTIGNRLRTLRNETGHGFSSDVSLTMGGLSVPVNAESSEEDEDDADDSDGGAGTGVRPSFFVAGAVDLGSMDSRTGKRNGFDATTRGITVGADYRFKPGFVAGAALGGMRSSTDLDGGGSQSAKGYSGSLYALWLPTEKLYVNTALNVGRSDFDSERIGCGIDLRSDTQSRHRALLVEAGYAMANKATRFTPFVRYEYSRASIDGLRERGDCLNAIAIDPTDVSRSTVSAGATADMAISTRSGVWIPSIAVEFFGENEQQDEIIARLIADSDTAVPVTLEEIDKRYAMLRFAVHWMTSVKAQPISSFAGFDMSVGRSGYKNRSFMIGVKIPF</sequence>
<organism evidence="4 5">
    <name type="scientific">Tahibacter amnicola</name>
    <dbReference type="NCBI Taxonomy" id="2976241"/>
    <lineage>
        <taxon>Bacteria</taxon>
        <taxon>Pseudomonadati</taxon>
        <taxon>Pseudomonadota</taxon>
        <taxon>Gammaproteobacteria</taxon>
        <taxon>Lysobacterales</taxon>
        <taxon>Rhodanobacteraceae</taxon>
        <taxon>Tahibacter</taxon>
    </lineage>
</organism>
<dbReference type="InterPro" id="IPR005546">
    <property type="entry name" value="Autotransporte_beta"/>
</dbReference>
<dbReference type="Gene3D" id="2.60.40.10">
    <property type="entry name" value="Immunoglobulins"/>
    <property type="match status" value="4"/>
</dbReference>
<evidence type="ECO:0000259" key="3">
    <source>
        <dbReference type="PROSITE" id="PS51208"/>
    </source>
</evidence>
<feature type="region of interest" description="Disordered" evidence="1">
    <location>
        <begin position="713"/>
        <end position="734"/>
    </location>
</feature>
<dbReference type="RefSeq" id="WP_261695454.1">
    <property type="nucleotide sequence ID" value="NZ_CP104694.1"/>
</dbReference>